<evidence type="ECO:0000313" key="8">
    <source>
        <dbReference type="Proteomes" id="UP000625033"/>
    </source>
</evidence>
<dbReference type="GO" id="GO:0051301">
    <property type="term" value="P:cell division"/>
    <property type="evidence" value="ECO:0007669"/>
    <property type="project" value="UniProtKB-KW"/>
</dbReference>
<evidence type="ECO:0000256" key="4">
    <source>
        <dbReference type="ARBA" id="ARBA00022989"/>
    </source>
</evidence>
<keyword evidence="3" id="KW-0133">Cell shape</keyword>
<proteinExistence type="predicted"/>
<feature type="transmembrane region" description="Helical" evidence="6">
    <location>
        <begin position="372"/>
        <end position="397"/>
    </location>
</feature>
<keyword evidence="2 6" id="KW-0812">Transmembrane</keyword>
<organism evidence="7 8">
    <name type="scientific">Zhihengliuella flava</name>
    <dbReference type="NCBI Taxonomy" id="1285193"/>
    <lineage>
        <taxon>Bacteria</taxon>
        <taxon>Bacillati</taxon>
        <taxon>Actinomycetota</taxon>
        <taxon>Actinomycetes</taxon>
        <taxon>Micrococcales</taxon>
        <taxon>Micrococcaceae</taxon>
        <taxon>Zhihengliuella</taxon>
    </lineage>
</organism>
<comment type="subcellular location">
    <subcellularLocation>
        <location evidence="1">Membrane</location>
        <topology evidence="1">Multi-pass membrane protein</topology>
    </subcellularLocation>
</comment>
<comment type="caution">
    <text evidence="7">The sequence shown here is derived from an EMBL/GenBank/DDBJ whole genome shotgun (WGS) entry which is preliminary data.</text>
</comment>
<feature type="transmembrane region" description="Helical" evidence="6">
    <location>
        <begin position="131"/>
        <end position="149"/>
    </location>
</feature>
<dbReference type="Pfam" id="PF01098">
    <property type="entry name" value="FTSW_RODA_SPOVE"/>
    <property type="match status" value="1"/>
</dbReference>
<reference evidence="7" key="1">
    <citation type="submission" date="2020-11" db="EMBL/GenBank/DDBJ databases">
        <title>Sequencing the genomes of 1000 actinobacteria strains.</title>
        <authorList>
            <person name="Klenk H.-P."/>
        </authorList>
    </citation>
    <scope>NUCLEOTIDE SEQUENCE</scope>
    <source>
        <strain evidence="7">DSM 26152</strain>
    </source>
</reference>
<feature type="transmembrane region" description="Helical" evidence="6">
    <location>
        <begin position="45"/>
        <end position="66"/>
    </location>
</feature>
<keyword evidence="8" id="KW-1185">Reference proteome</keyword>
<feature type="transmembrane region" description="Helical" evidence="6">
    <location>
        <begin position="73"/>
        <end position="92"/>
    </location>
</feature>
<keyword evidence="5 6" id="KW-0472">Membrane</keyword>
<dbReference type="GO" id="GO:0015648">
    <property type="term" value="F:lipid-linked peptidoglycan transporter activity"/>
    <property type="evidence" value="ECO:0007669"/>
    <property type="project" value="TreeGrafter"/>
</dbReference>
<dbReference type="AlphaFoldDB" id="A0A931GLR9"/>
<dbReference type="PANTHER" id="PTHR30474:SF3">
    <property type="entry name" value="PEPTIDOGLYCAN GLYCOSYLTRANSFERASE RODA"/>
    <property type="match status" value="1"/>
</dbReference>
<keyword evidence="7" id="KW-0131">Cell cycle</keyword>
<dbReference type="PANTHER" id="PTHR30474">
    <property type="entry name" value="CELL CYCLE PROTEIN"/>
    <property type="match status" value="1"/>
</dbReference>
<evidence type="ECO:0000256" key="3">
    <source>
        <dbReference type="ARBA" id="ARBA00022960"/>
    </source>
</evidence>
<accession>A0A931GLR9</accession>
<evidence type="ECO:0000256" key="2">
    <source>
        <dbReference type="ARBA" id="ARBA00022692"/>
    </source>
</evidence>
<evidence type="ECO:0000256" key="1">
    <source>
        <dbReference type="ARBA" id="ARBA00004141"/>
    </source>
</evidence>
<feature type="transmembrane region" description="Helical" evidence="6">
    <location>
        <begin position="255"/>
        <end position="274"/>
    </location>
</feature>
<protein>
    <submittedName>
        <fullName evidence="7">Cell division protein FtsW (Lipid II flippase)</fullName>
    </submittedName>
</protein>
<dbReference type="GO" id="GO:0008360">
    <property type="term" value="P:regulation of cell shape"/>
    <property type="evidence" value="ECO:0007669"/>
    <property type="project" value="UniProtKB-KW"/>
</dbReference>
<evidence type="ECO:0000256" key="5">
    <source>
        <dbReference type="ARBA" id="ARBA00023136"/>
    </source>
</evidence>
<dbReference type="Proteomes" id="UP000625033">
    <property type="component" value="Unassembled WGS sequence"/>
</dbReference>
<dbReference type="EMBL" id="JADOTZ010000001">
    <property type="protein sequence ID" value="MBG6084724.1"/>
    <property type="molecule type" value="Genomic_DNA"/>
</dbReference>
<gene>
    <name evidence="7" type="ORF">IW252_001491</name>
</gene>
<sequence length="455" mass="48147">MSEIRTAPVSRRNTELWLLILALAVAIGAGYLAGLSNPEGLSPEFAKQGAILCVLAFGMHIVLRIWAKYADPIILPCVVALNGIGVAMIHRLDIIEGTDAATRQLLWTGVAIAAAIAVIWAVRDHRILRRATFISLVVTGLLMIMPLIPGLGVEINGARIWVRLAGMSFQPGELAKITLAIFFAGYLSSNRDLILLAGRKIGPLQLPRLRDMAPMMIAWGLSIGILVLQRDLGSAILFFGLFMAMIYVATARISWIIIGLLLVAVAGVAAAQFMGHVSARINAWINAFDPDVINAPYGSHQIVQGMFGLANGGLFGTGFEGGRPDLIPYANSDMIMAALGEALGLIGVIAIVMLYVLLVSRGIRAALGTRDAFGKLLASGLSFTIGLQCFVVVGGITRLIPLTGLTMPFVAAGGSSLLSNWIIIALLLLVSNNARKPVPSTEAVNEAVLTKGASA</sequence>
<name>A0A931GLR9_9MICC</name>
<feature type="transmembrane region" description="Helical" evidence="6">
    <location>
        <begin position="334"/>
        <end position="360"/>
    </location>
</feature>
<dbReference type="GO" id="GO:0032153">
    <property type="term" value="C:cell division site"/>
    <property type="evidence" value="ECO:0007669"/>
    <property type="project" value="TreeGrafter"/>
</dbReference>
<feature type="transmembrane region" description="Helical" evidence="6">
    <location>
        <begin position="104"/>
        <end position="122"/>
    </location>
</feature>
<dbReference type="RefSeq" id="WP_196835991.1">
    <property type="nucleotide sequence ID" value="NZ_JADOTZ010000001.1"/>
</dbReference>
<evidence type="ECO:0000256" key="6">
    <source>
        <dbReference type="SAM" id="Phobius"/>
    </source>
</evidence>
<keyword evidence="7" id="KW-0132">Cell division</keyword>
<keyword evidence="4 6" id="KW-1133">Transmembrane helix</keyword>
<feature type="transmembrane region" description="Helical" evidence="6">
    <location>
        <begin position="16"/>
        <end position="33"/>
    </location>
</feature>
<dbReference type="InterPro" id="IPR001182">
    <property type="entry name" value="FtsW/RodA"/>
</dbReference>
<dbReference type="GO" id="GO:0005886">
    <property type="term" value="C:plasma membrane"/>
    <property type="evidence" value="ECO:0007669"/>
    <property type="project" value="TreeGrafter"/>
</dbReference>
<evidence type="ECO:0000313" key="7">
    <source>
        <dbReference type="EMBL" id="MBG6084724.1"/>
    </source>
</evidence>
<feature type="transmembrane region" description="Helical" evidence="6">
    <location>
        <begin position="409"/>
        <end position="430"/>
    </location>
</feature>